<dbReference type="Pfam" id="PF10081">
    <property type="entry name" value="Abhydrolase_9"/>
    <property type="match status" value="1"/>
</dbReference>
<evidence type="ECO:0000259" key="4">
    <source>
        <dbReference type="Pfam" id="PF15420"/>
    </source>
</evidence>
<accession>A0A1X0IXI0</accession>
<evidence type="ECO:0008006" key="7">
    <source>
        <dbReference type="Google" id="ProtNLM"/>
    </source>
</evidence>
<keyword evidence="2" id="KW-0472">Membrane</keyword>
<evidence type="ECO:0000313" key="6">
    <source>
        <dbReference type="Proteomes" id="UP000192534"/>
    </source>
</evidence>
<proteinExistence type="predicted"/>
<dbReference type="InterPro" id="IPR027788">
    <property type="entry name" value="Alpha/beta-hydrolase_N_dom"/>
</dbReference>
<dbReference type="RefSeq" id="WP_083118625.1">
    <property type="nucleotide sequence ID" value="NZ_JACKUO010000028.1"/>
</dbReference>
<comment type="caution">
    <text evidence="5">The sequence shown here is derived from an EMBL/GenBank/DDBJ whole genome shotgun (WGS) entry which is preliminary data.</text>
</comment>
<dbReference type="EMBL" id="MVIH01000004">
    <property type="protein sequence ID" value="ORB53928.1"/>
    <property type="molecule type" value="Genomic_DNA"/>
</dbReference>
<reference evidence="5 6" key="1">
    <citation type="submission" date="2016-12" db="EMBL/GenBank/DDBJ databases">
        <title>The new phylogeny of genus Mycobacterium.</title>
        <authorList>
            <person name="Tortoli E."/>
            <person name="Trovato A."/>
            <person name="Cirillo D.M."/>
        </authorList>
    </citation>
    <scope>NUCLEOTIDE SEQUENCE [LARGE SCALE GENOMIC DNA]</scope>
    <source>
        <strain evidence="5 6">DSM 44223</strain>
    </source>
</reference>
<feature type="transmembrane region" description="Helical" evidence="2">
    <location>
        <begin position="60"/>
        <end position="85"/>
    </location>
</feature>
<feature type="transmembrane region" description="Helical" evidence="2">
    <location>
        <begin position="106"/>
        <end position="125"/>
    </location>
</feature>
<feature type="transmembrane region" description="Helical" evidence="2">
    <location>
        <begin position="145"/>
        <end position="167"/>
    </location>
</feature>
<name>A0A1X0IXI0_MYCRH</name>
<dbReference type="AlphaFoldDB" id="A0A1X0IXI0"/>
<feature type="region of interest" description="Disordered" evidence="1">
    <location>
        <begin position="1"/>
        <end position="20"/>
    </location>
</feature>
<dbReference type="InterPro" id="IPR027787">
    <property type="entry name" value="Alpha/beta-hydrolase_catalytic"/>
</dbReference>
<sequence>MTSAVGDVTGEAQSPTGTQPRRESLIEWAWSLIRLDFVGVAVGALFFCLSLTPSLVPRDWVLAGVIGGINAAIGYGIGVLAGKVVRRLFLGHQPWWPPSARVSARLKAVTVVLSIGASVLMLVPAAAWQRQIAAVMGIEGPSTLIYLRTLAVALVAGALFVSVARVIKDAIKFLARLMIRRWHINDEVAMFIGTAIVVVLIITLVNGVLYRGFIAGASAVFQPQNDTTRAGVEQPVQPERSGSSASFASWDTLGFQGRNFVGTGPNAAELTDLNGRPAKEPIRIYAGLETADTTEGRVAVLLSELQRTKAFERKILVIIPTTGTGWVDPVAARAIESMYNGDTALVAMQYSYLPSWISFLADRDKSVEAGRAMINGIQRRWLKWPEAARPKLMLYGESLGSLAGQGAFGYLPDVVDKGFSSVLWVGPPNASVLWKALTARRDPGSPEYQPRYDGGRTVRFAQAAGPEQIAGVAASPPWKGTRVLYLQHPSDPVVWWSPRLLFTRPDWLREPPGFDRSPAMQWYPIVTFWQVSADMAGNVTSSQAAPNGHGHNYGDSPLDGWVAVAAPDGWTHADTDRVRRSLDKLIAAGGPEFQ</sequence>
<organism evidence="5 6">
    <name type="scientific">Mycolicibacterium rhodesiae</name>
    <name type="common">Mycobacterium rhodesiae</name>
    <dbReference type="NCBI Taxonomy" id="36814"/>
    <lineage>
        <taxon>Bacteria</taxon>
        <taxon>Bacillati</taxon>
        <taxon>Actinomycetota</taxon>
        <taxon>Actinomycetes</taxon>
        <taxon>Mycobacteriales</taxon>
        <taxon>Mycobacteriaceae</taxon>
        <taxon>Mycolicibacterium</taxon>
    </lineage>
</organism>
<dbReference type="Proteomes" id="UP000192534">
    <property type="component" value="Unassembled WGS sequence"/>
</dbReference>
<keyword evidence="2" id="KW-0812">Transmembrane</keyword>
<evidence type="ECO:0000256" key="2">
    <source>
        <dbReference type="SAM" id="Phobius"/>
    </source>
</evidence>
<evidence type="ECO:0000259" key="3">
    <source>
        <dbReference type="Pfam" id="PF10081"/>
    </source>
</evidence>
<feature type="transmembrane region" description="Helical" evidence="2">
    <location>
        <begin position="188"/>
        <end position="210"/>
    </location>
</feature>
<evidence type="ECO:0000256" key="1">
    <source>
        <dbReference type="SAM" id="MobiDB-lite"/>
    </source>
</evidence>
<feature type="transmembrane region" description="Helical" evidence="2">
    <location>
        <begin position="32"/>
        <end position="54"/>
    </location>
</feature>
<keyword evidence="2" id="KW-1133">Transmembrane helix</keyword>
<feature type="domain" description="Alpha/beta-hydrolase N-terminal" evidence="4">
    <location>
        <begin position="51"/>
        <end position="265"/>
    </location>
</feature>
<evidence type="ECO:0000313" key="5">
    <source>
        <dbReference type="EMBL" id="ORB53928.1"/>
    </source>
</evidence>
<feature type="domain" description="Alpha/beta-hydrolase catalytic" evidence="3">
    <location>
        <begin position="282"/>
        <end position="578"/>
    </location>
</feature>
<protein>
    <recommendedName>
        <fullName evidence="7">Transmembrane protein</fullName>
    </recommendedName>
</protein>
<dbReference type="OrthoDB" id="4397445at2"/>
<dbReference type="Pfam" id="PF15420">
    <property type="entry name" value="Abhydrolase_9_N"/>
    <property type="match status" value="1"/>
</dbReference>
<keyword evidence="6" id="KW-1185">Reference proteome</keyword>
<gene>
    <name evidence="5" type="ORF">BST42_11115</name>
</gene>